<evidence type="ECO:0000313" key="2">
    <source>
        <dbReference type="EMBL" id="KPQ26917.1"/>
    </source>
</evidence>
<dbReference type="OrthoDB" id="5937151at2"/>
<feature type="chain" id="PRO_5006148426" description="Outer membrane lipoprotein-sorting protein" evidence="1">
    <location>
        <begin position="30"/>
        <end position="443"/>
    </location>
</feature>
<feature type="signal peptide" evidence="1">
    <location>
        <begin position="1"/>
        <end position="29"/>
    </location>
</feature>
<dbReference type="Gene3D" id="2.50.20.10">
    <property type="entry name" value="Lipoprotein localisation LolA/LolB/LppX"/>
    <property type="match status" value="1"/>
</dbReference>
<evidence type="ECO:0000313" key="3">
    <source>
        <dbReference type="Proteomes" id="UP000050416"/>
    </source>
</evidence>
<dbReference type="STRING" id="1305731.GCA_000934705_02691"/>
<evidence type="ECO:0000256" key="1">
    <source>
        <dbReference type="SAM" id="SignalP"/>
    </source>
</evidence>
<dbReference type="PATRIC" id="fig|1305731.5.peg.2352"/>
<dbReference type="EMBL" id="LJZQ01000040">
    <property type="protein sequence ID" value="KPQ26917.1"/>
    <property type="molecule type" value="Genomic_DNA"/>
</dbReference>
<keyword evidence="1" id="KW-0732">Signal</keyword>
<sequence length="443" mass="50025">MNIKFKPTALSQCLAAGLVAGMFAAQVQANEDVIQNSFFPYKNEVPSHDGLSVGMTIDQSNVAQFKEVIDPAFYTFIENGWTSITVGETTSFGLNEGYVDATRSSVGKVSLGEQVGEINGWQAGRPFPQEPDANDPRAGEKLAWNYKYGYNWGDSAAISPFYWKYRDMNSGKVERTIKFNFHFLNFKGRVNQEPVPEITPNPSDLFRAIYLQVLDPADVRNTQLLIHRASDDLKRDNSWLYLGFQRRVRRLATGQVTDAFLGSDLMIEDFEGYNGRISDMNWTYKGTRDMLMPFYNHNDLELDTETHQDSDGYQVVAFSGQGGCFPNITWQLRKVYEVESVPVDESHPLSKRVHFVDAQTFTIPRTVSYDRRGSMWKTFTIGQAHPDYHLPKNKGTGVSIDDSFSMIDVQASHCTTGQFKGQVDPEMSPPQMFNVQHLRATGS</sequence>
<dbReference type="Pfam" id="PF07044">
    <property type="entry name" value="DUF1329"/>
    <property type="match status" value="1"/>
</dbReference>
<reference evidence="2 3" key="1">
    <citation type="submission" date="2015-09" db="EMBL/GenBank/DDBJ databases">
        <title>Identification and resolution of microdiversity through metagenomic sequencing of parallel consortia.</title>
        <authorList>
            <person name="Nelson W.C."/>
            <person name="Romine M.F."/>
            <person name="Lindemann S.R."/>
        </authorList>
    </citation>
    <scope>NUCLEOTIDE SEQUENCE [LARGE SCALE GENOMIC DNA]</scope>
    <source>
        <strain evidence="2">HL-55</strain>
    </source>
</reference>
<protein>
    <recommendedName>
        <fullName evidence="4">Outer membrane lipoprotein-sorting protein</fullName>
    </recommendedName>
</protein>
<proteinExistence type="predicted"/>
<gene>
    <name evidence="2" type="ORF">HLUCCX14_16945</name>
</gene>
<dbReference type="Proteomes" id="UP000050416">
    <property type="component" value="Unassembled WGS sequence"/>
</dbReference>
<dbReference type="CDD" id="cd16329">
    <property type="entry name" value="LolA_like"/>
    <property type="match status" value="1"/>
</dbReference>
<organism evidence="2 3">
    <name type="scientific">Marinobacter excellens HL-55</name>
    <dbReference type="NCBI Taxonomy" id="1305731"/>
    <lineage>
        <taxon>Bacteria</taxon>
        <taxon>Pseudomonadati</taxon>
        <taxon>Pseudomonadota</taxon>
        <taxon>Gammaproteobacteria</taxon>
        <taxon>Pseudomonadales</taxon>
        <taxon>Marinobacteraceae</taxon>
        <taxon>Marinobacter</taxon>
    </lineage>
</organism>
<dbReference type="InterPro" id="IPR010752">
    <property type="entry name" value="DUF1329"/>
</dbReference>
<accession>A0A0P8BF15</accession>
<evidence type="ECO:0008006" key="4">
    <source>
        <dbReference type="Google" id="ProtNLM"/>
    </source>
</evidence>
<dbReference type="AlphaFoldDB" id="A0A0P8BF15"/>
<name>A0A0P8BF15_9GAMM</name>
<comment type="caution">
    <text evidence="2">The sequence shown here is derived from an EMBL/GenBank/DDBJ whole genome shotgun (WGS) entry which is preliminary data.</text>
</comment>